<dbReference type="GO" id="GO:0015937">
    <property type="term" value="P:coenzyme A biosynthetic process"/>
    <property type="evidence" value="ECO:0007669"/>
    <property type="project" value="UniProtKB-UniRule"/>
</dbReference>
<evidence type="ECO:0000313" key="7">
    <source>
        <dbReference type="EMBL" id="ACV23335.1"/>
    </source>
</evidence>
<feature type="binding site" evidence="3">
    <location>
        <position position="275"/>
    </location>
    <ligand>
        <name>CTP</name>
        <dbReference type="ChEBI" id="CHEBI:37563"/>
    </ligand>
</feature>
<keyword evidence="3 4" id="KW-0288">FMN</keyword>
<comment type="catalytic activity">
    <reaction evidence="3 4">
        <text>N-[(R)-4-phosphopantothenoyl]-L-cysteine + H(+) = (R)-4'-phosphopantetheine + CO2</text>
        <dbReference type="Rhea" id="RHEA:16793"/>
        <dbReference type="ChEBI" id="CHEBI:15378"/>
        <dbReference type="ChEBI" id="CHEBI:16526"/>
        <dbReference type="ChEBI" id="CHEBI:59458"/>
        <dbReference type="ChEBI" id="CHEBI:61723"/>
        <dbReference type="EC" id="4.1.1.36"/>
    </reaction>
</comment>
<feature type="binding site" evidence="3">
    <location>
        <position position="285"/>
    </location>
    <ligand>
        <name>CTP</name>
        <dbReference type="ChEBI" id="CHEBI:37563"/>
    </ligand>
</feature>
<keyword evidence="8" id="KW-1185">Reference proteome</keyword>
<comment type="pathway">
    <text evidence="3 4">Cofactor biosynthesis; coenzyme A biosynthesis; CoA from (R)-pantothenate: step 2/5.</text>
</comment>
<dbReference type="InterPro" id="IPR035929">
    <property type="entry name" value="CoaB-like_sf"/>
</dbReference>
<dbReference type="GO" id="GO:0046872">
    <property type="term" value="F:metal ion binding"/>
    <property type="evidence" value="ECO:0007669"/>
    <property type="project" value="UniProtKB-KW"/>
</dbReference>
<keyword evidence="3 4" id="KW-0285">Flavoprotein</keyword>
<dbReference type="KEGG" id="shi:Shel_23260"/>
<evidence type="ECO:0000256" key="2">
    <source>
        <dbReference type="ARBA" id="ARBA00023239"/>
    </source>
</evidence>
<name>C7N1B3_SLAHD</name>
<dbReference type="eggNOG" id="COG0452">
    <property type="taxonomic scope" value="Bacteria"/>
</dbReference>
<feature type="binding site" evidence="3">
    <location>
        <position position="338"/>
    </location>
    <ligand>
        <name>CTP</name>
        <dbReference type="ChEBI" id="CHEBI:37563"/>
    </ligand>
</feature>
<comment type="cofactor">
    <cofactor evidence="3">
        <name>FMN</name>
        <dbReference type="ChEBI" id="CHEBI:58210"/>
    </cofactor>
    <text evidence="3">Binds 1 FMN per subunit.</text>
</comment>
<dbReference type="GO" id="GO:0015941">
    <property type="term" value="P:pantothenate catabolic process"/>
    <property type="evidence" value="ECO:0007669"/>
    <property type="project" value="InterPro"/>
</dbReference>
<dbReference type="NCBIfam" id="TIGR00521">
    <property type="entry name" value="coaBC_dfp"/>
    <property type="match status" value="1"/>
</dbReference>
<dbReference type="EC" id="4.1.1.36" evidence="3"/>
<dbReference type="GO" id="GO:0071513">
    <property type="term" value="C:phosphopantothenoylcysteine decarboxylase complex"/>
    <property type="evidence" value="ECO:0007669"/>
    <property type="project" value="TreeGrafter"/>
</dbReference>
<gene>
    <name evidence="3" type="primary">coaBC</name>
    <name evidence="7" type="ordered locus">Shel_23260</name>
</gene>
<dbReference type="InterPro" id="IPR007085">
    <property type="entry name" value="DNA/pantothenate-metab_flavo_C"/>
</dbReference>
<comment type="function">
    <text evidence="4">Catalyzes two steps in the biosynthesis of coenzyme A. In the first step cysteine is conjugated to 4'-phosphopantothenate to form 4-phosphopantothenoylcysteine, in the latter compound is decarboxylated to form 4'-phosphopantotheine.</text>
</comment>
<comment type="similarity">
    <text evidence="3 4">In the C-terminal section; belongs to the PPC synthetase family.</text>
</comment>
<dbReference type="Gene3D" id="3.40.50.1950">
    <property type="entry name" value="Flavin prenyltransferase-like"/>
    <property type="match status" value="1"/>
</dbReference>
<dbReference type="InterPro" id="IPR036551">
    <property type="entry name" value="Flavin_trans-like"/>
</dbReference>
<dbReference type="SUPFAM" id="SSF52507">
    <property type="entry name" value="Homo-oligomeric flavin-containing Cys decarboxylases, HFCD"/>
    <property type="match status" value="1"/>
</dbReference>
<dbReference type="STRING" id="471855.Shel_23260"/>
<dbReference type="AlphaFoldDB" id="C7N1B3"/>
<keyword evidence="2 3" id="KW-0456">Lyase</keyword>
<feature type="domain" description="DNA/pantothenate metabolism flavoprotein C-terminal" evidence="6">
    <location>
        <begin position="182"/>
        <end position="391"/>
    </location>
</feature>
<dbReference type="RefSeq" id="WP_012799435.1">
    <property type="nucleotide sequence ID" value="NC_013165.1"/>
</dbReference>
<dbReference type="EC" id="6.3.2.5" evidence="3"/>
<dbReference type="PANTHER" id="PTHR14359">
    <property type="entry name" value="HOMO-OLIGOMERIC FLAVIN CONTAINING CYS DECARBOXYLASE FAMILY"/>
    <property type="match status" value="1"/>
</dbReference>
<evidence type="ECO:0000259" key="6">
    <source>
        <dbReference type="Pfam" id="PF04127"/>
    </source>
</evidence>
<feature type="region of interest" description="Phosphopantothenoylcysteine decarboxylase" evidence="3">
    <location>
        <begin position="1"/>
        <end position="186"/>
    </location>
</feature>
<dbReference type="Pfam" id="PF04127">
    <property type="entry name" value="DFP"/>
    <property type="match status" value="1"/>
</dbReference>
<evidence type="ECO:0000259" key="5">
    <source>
        <dbReference type="Pfam" id="PF02441"/>
    </source>
</evidence>
<comment type="pathway">
    <text evidence="3 4">Cofactor biosynthesis; coenzyme A biosynthesis; CoA from (R)-pantothenate: step 3/5.</text>
</comment>
<reference evidence="7 8" key="1">
    <citation type="journal article" date="2009" name="Stand. Genomic Sci.">
        <title>Complete genome sequence of Slackia heliotrinireducens type strain (RHS 1).</title>
        <authorList>
            <person name="Pukall R."/>
            <person name="Lapidus A."/>
            <person name="Nolan M."/>
            <person name="Copeland A."/>
            <person name="Glavina Del Rio T."/>
            <person name="Lucas S."/>
            <person name="Chen F."/>
            <person name="Tice H."/>
            <person name="Cheng J.F."/>
            <person name="Chertkov O."/>
            <person name="Bruce D."/>
            <person name="Goodwin L."/>
            <person name="Kuske C."/>
            <person name="Brettin T."/>
            <person name="Detter J.C."/>
            <person name="Han C."/>
            <person name="Pitluck S."/>
            <person name="Pati A."/>
            <person name="Mavrommatis K."/>
            <person name="Ivanova N."/>
            <person name="Ovchinnikova G."/>
            <person name="Chen A."/>
            <person name="Palaniappan K."/>
            <person name="Schneider S."/>
            <person name="Rohde M."/>
            <person name="Chain P."/>
            <person name="D'haeseleer P."/>
            <person name="Goker M."/>
            <person name="Bristow J."/>
            <person name="Eisen J.A."/>
            <person name="Markowitz V."/>
            <person name="Kyrpides N.C."/>
            <person name="Klenk H.P."/>
            <person name="Hugenholtz P."/>
        </authorList>
    </citation>
    <scope>NUCLEOTIDE SEQUENCE [LARGE SCALE GENOMIC DNA]</scope>
    <source>
        <strain evidence="8">ATCC 29202 / DSM 20476 / NCTC 11029 / RHS 1</strain>
    </source>
</reference>
<accession>C7N1B3</accession>
<comment type="function">
    <text evidence="3">Catalyzes two sequential steps in the biosynthesis of coenzyme A. In the first step cysteine is conjugated to 4'-phosphopantothenate to form 4-phosphopantothenoylcysteine. In the second step the latter compound is decarboxylated to form 4'-phosphopantotheine.</text>
</comment>
<keyword evidence="1 3" id="KW-0210">Decarboxylase</keyword>
<evidence type="ECO:0000256" key="4">
    <source>
        <dbReference type="RuleBase" id="RU364078"/>
    </source>
</evidence>
<keyword evidence="3 4" id="KW-0436">Ligase</keyword>
<dbReference type="GO" id="GO:0004632">
    <property type="term" value="F:phosphopantothenate--cysteine ligase activity"/>
    <property type="evidence" value="ECO:0007669"/>
    <property type="project" value="UniProtKB-UniRule"/>
</dbReference>
<sequence>MLANKTVVVAVCGSISAYKACDLVSQLGKLNCTVRVAMTEAACKIIPELPLEVLSGAHVVTGISPEDCETVDVWLAEADAVVVAPASANTIAYVAMGEAPSAAAYAVLNATCPVMVAPAMNVNMYRNVATQENLEMLRSRGYIVIPPVSGHLACGDDGEGKLPSIPELIDWICREIACEKDLAGKSILVSAGPTREAIDPVRFITNHSTGTMGYAIARRAMLRGADVTLVSGPVSLTPPPFVNVVDITSAQDMFEAVSSRADDQDAVIMAAAIADYRPADVKGDKIKKADGAFDIDFERTPDTLAWLGAHRNGRTLLCGFSMETRDVIENSRGKLQRKNVDMIAANSLREPGAGFGTPTNHLTFITAEGEIDLPLLSKGEAADRLLDELFKLTPKNA</sequence>
<proteinExistence type="inferred from homology"/>
<dbReference type="HOGENOM" id="CLU_033319_0_1_11"/>
<evidence type="ECO:0000256" key="1">
    <source>
        <dbReference type="ARBA" id="ARBA00022793"/>
    </source>
</evidence>
<evidence type="ECO:0000313" key="8">
    <source>
        <dbReference type="Proteomes" id="UP000002026"/>
    </source>
</evidence>
<keyword evidence="3" id="KW-0460">Magnesium</keyword>
<comment type="similarity">
    <text evidence="3 4">In the N-terminal section; belongs to the HFCD (homo-oligomeric flavin containing Cys decarboxylase) superfamily.</text>
</comment>
<feature type="active site" description="Proton donor" evidence="3">
    <location>
        <position position="154"/>
    </location>
</feature>
<dbReference type="Proteomes" id="UP000002026">
    <property type="component" value="Chromosome"/>
</dbReference>
<dbReference type="Pfam" id="PF02441">
    <property type="entry name" value="Flavoprotein"/>
    <property type="match status" value="1"/>
</dbReference>
<dbReference type="GO" id="GO:0004633">
    <property type="term" value="F:phosphopantothenoylcysteine decarboxylase activity"/>
    <property type="evidence" value="ECO:0007669"/>
    <property type="project" value="UniProtKB-UniRule"/>
</dbReference>
<feature type="binding site" evidence="3">
    <location>
        <position position="320"/>
    </location>
    <ligand>
        <name>CTP</name>
        <dbReference type="ChEBI" id="CHEBI:37563"/>
    </ligand>
</feature>
<feature type="region of interest" description="Phosphopantothenate--cysteine ligase" evidence="3">
    <location>
        <begin position="187"/>
        <end position="397"/>
    </location>
</feature>
<dbReference type="GO" id="GO:0010181">
    <property type="term" value="F:FMN binding"/>
    <property type="evidence" value="ECO:0007669"/>
    <property type="project" value="UniProtKB-UniRule"/>
</dbReference>
<dbReference type="HAMAP" id="MF_02225">
    <property type="entry name" value="CoaBC"/>
    <property type="match status" value="1"/>
</dbReference>
<keyword evidence="3" id="KW-0479">Metal-binding</keyword>
<keyword evidence="3" id="KW-0511">Multifunctional enzyme</keyword>
<feature type="domain" description="Flavoprotein" evidence="5">
    <location>
        <begin position="5"/>
        <end position="173"/>
    </location>
</feature>
<comment type="cofactor">
    <cofactor evidence="3">
        <name>Mg(2+)</name>
        <dbReference type="ChEBI" id="CHEBI:18420"/>
    </cofactor>
</comment>
<dbReference type="Gene3D" id="3.40.50.10300">
    <property type="entry name" value="CoaB-like"/>
    <property type="match status" value="1"/>
</dbReference>
<dbReference type="PANTHER" id="PTHR14359:SF6">
    <property type="entry name" value="PHOSPHOPANTOTHENOYLCYSTEINE DECARBOXYLASE"/>
    <property type="match status" value="1"/>
</dbReference>
<protein>
    <recommendedName>
        <fullName evidence="3">Coenzyme A biosynthesis bifunctional protein CoaBC</fullName>
    </recommendedName>
    <alternativeName>
        <fullName evidence="3">DNA/pantothenate metabolism flavoprotein</fullName>
    </alternativeName>
    <alternativeName>
        <fullName evidence="3">Phosphopantothenoylcysteine synthetase/decarboxylase</fullName>
        <shortName evidence="3">PPCS-PPCDC</shortName>
    </alternativeName>
    <domain>
        <recommendedName>
            <fullName evidence="3">Phosphopantothenoylcysteine decarboxylase</fullName>
            <shortName evidence="3">PPC decarboxylase</shortName>
            <shortName evidence="3">PPC-DC</shortName>
            <ecNumber evidence="3">4.1.1.36</ecNumber>
        </recommendedName>
        <alternativeName>
            <fullName evidence="3">CoaC</fullName>
        </alternativeName>
    </domain>
    <domain>
        <recommendedName>
            <fullName evidence="3">Phosphopantothenate--cysteine ligase</fullName>
            <ecNumber evidence="3">6.3.2.5</ecNumber>
        </recommendedName>
        <alternativeName>
            <fullName evidence="3">CoaB</fullName>
        </alternativeName>
        <alternativeName>
            <fullName evidence="3">Phosphopantothenoylcysteine synthetase</fullName>
            <shortName evidence="3">PPC synthetase</shortName>
            <shortName evidence="3">PPC-S</shortName>
        </alternativeName>
    </domain>
</protein>
<comment type="catalytic activity">
    <reaction evidence="3 4">
        <text>(R)-4'-phosphopantothenate + L-cysteine + CTP = N-[(R)-4-phosphopantothenoyl]-L-cysteine + CMP + diphosphate + H(+)</text>
        <dbReference type="Rhea" id="RHEA:19397"/>
        <dbReference type="ChEBI" id="CHEBI:10986"/>
        <dbReference type="ChEBI" id="CHEBI:15378"/>
        <dbReference type="ChEBI" id="CHEBI:33019"/>
        <dbReference type="ChEBI" id="CHEBI:35235"/>
        <dbReference type="ChEBI" id="CHEBI:37563"/>
        <dbReference type="ChEBI" id="CHEBI:59458"/>
        <dbReference type="ChEBI" id="CHEBI:60377"/>
        <dbReference type="EC" id="6.3.2.5"/>
    </reaction>
</comment>
<organism evidence="7 8">
    <name type="scientific">Slackia heliotrinireducens (strain ATCC 29202 / DSM 20476 / NCTC 11029 / RHS 1)</name>
    <name type="common">Peptococcus heliotrinreducens</name>
    <dbReference type="NCBI Taxonomy" id="471855"/>
    <lineage>
        <taxon>Bacteria</taxon>
        <taxon>Bacillati</taxon>
        <taxon>Actinomycetota</taxon>
        <taxon>Coriobacteriia</taxon>
        <taxon>Eggerthellales</taxon>
        <taxon>Eggerthellaceae</taxon>
        <taxon>Slackia</taxon>
    </lineage>
</organism>
<dbReference type="UniPathway" id="UPA00241">
    <property type="reaction ID" value="UER00353"/>
</dbReference>
<dbReference type="SUPFAM" id="SSF102645">
    <property type="entry name" value="CoaB-like"/>
    <property type="match status" value="1"/>
</dbReference>
<dbReference type="EMBL" id="CP001684">
    <property type="protein sequence ID" value="ACV23335.1"/>
    <property type="molecule type" value="Genomic_DNA"/>
</dbReference>
<feature type="binding site" evidence="3">
    <location>
        <position position="334"/>
    </location>
    <ligand>
        <name>CTP</name>
        <dbReference type="ChEBI" id="CHEBI:37563"/>
    </ligand>
</feature>
<evidence type="ECO:0000256" key="3">
    <source>
        <dbReference type="HAMAP-Rule" id="MF_02225"/>
    </source>
</evidence>
<comment type="caution">
    <text evidence="3">Lacks conserved residue(s) required for the propagation of feature annotation.</text>
</comment>
<dbReference type="InterPro" id="IPR003382">
    <property type="entry name" value="Flavoprotein"/>
</dbReference>
<dbReference type="InterPro" id="IPR005252">
    <property type="entry name" value="CoaBC"/>
</dbReference>